<dbReference type="Proteomes" id="UP000693970">
    <property type="component" value="Unassembled WGS sequence"/>
</dbReference>
<comment type="similarity">
    <text evidence="1">Belongs to the glycosyltransferase 2 family.</text>
</comment>
<gene>
    <name evidence="6" type="ORF">IV203_016066</name>
</gene>
<sequence length="870" mass="100642">MHNELFNPIDIFTYHPSVFQDDQRWTVLTRDLFPEEFLDFVWTGRYPSMQNKEGQKGDFPIKPRGKAVGFKSFPDHWTDGRNEDVWRETILEDFRIKKIILRREDELAVYISMLRADQTGRYMTHGYPSDLRFRVDPAQFQGFLDRYRDTFQTKYKSPITYEQLIHDDFEKDILPLLWKFLNVDSTFPLVKLRETVKQADPLEDLSKVIENYEELEFSFRHTEILHFKKNKTERGSCSKEQQRRKTSETENLEQKDMEEATWSMLLPICSRGKSDQKTPKHCVNSNEAMKFDSNRLFDLSLESQHDVDRILHEDICWSMLEEFARTLWNTASLKQLQGTEAIVGIDADDLLYSNEKARLRIESSMPCKVVFVTIQPEIYGKVCRIWNFLAKSASNDFLVLLGDDIRLLDAKWQMKVVQKFHEISKWTDLPFGVGCVALNDLSFPGFPTFPVLHRWHVTIWDATSQAVSRVENTIGGDGDARYRKYRINWCGQILNANLLRLRNVLGPQRMKGTVIDVVVPSIRTNNNAILEKICNLRATVPAHVKFWIVVDNPIDSHVSTVTDLQTRMNNDQLQVSNNYFINVIHYSENYGASYARNTGYNYSTADYIIFFDDDVVPDENLVDAYIGAIRRYPDSKVYVGLTELPQACNLWTEMLSACNSIYPMTGGGEDIDFVYQYKRLYAPQGQRVTVGVPEAMVFHPWWRGAGVCYRQIVGWARGDALCITEWPEKTFLAFPNWVEHVFFIIVPSAVYLRRPVAGLVAATSVIATDSLMKGFSYFEDASRISEQRGFSSLWRKFLVGLGAGSVLSSQEITRTISLLQRYSLYSLCRRVDWFDGQKPTIVLDIQLKSAFCFFLNSCITTFAFGCSYGR</sequence>
<evidence type="ECO:0000313" key="7">
    <source>
        <dbReference type="Proteomes" id="UP000693970"/>
    </source>
</evidence>
<organism evidence="6 7">
    <name type="scientific">Nitzschia inconspicua</name>
    <dbReference type="NCBI Taxonomy" id="303405"/>
    <lineage>
        <taxon>Eukaryota</taxon>
        <taxon>Sar</taxon>
        <taxon>Stramenopiles</taxon>
        <taxon>Ochrophyta</taxon>
        <taxon>Bacillariophyta</taxon>
        <taxon>Bacillariophyceae</taxon>
        <taxon>Bacillariophycidae</taxon>
        <taxon>Bacillariales</taxon>
        <taxon>Bacillariaceae</taxon>
        <taxon>Nitzschia</taxon>
    </lineage>
</organism>
<dbReference type="AlphaFoldDB" id="A0A9K3KQ06"/>
<name>A0A9K3KQ06_9STRA</name>
<dbReference type="OrthoDB" id="43944at2759"/>
<comment type="caution">
    <text evidence="6">The sequence shown here is derived from an EMBL/GenBank/DDBJ whole genome shotgun (WGS) entry which is preliminary data.</text>
</comment>
<keyword evidence="2" id="KW-0328">Glycosyltransferase</keyword>
<protein>
    <submittedName>
        <fullName evidence="6">Glycosyl transferase family 2 protein</fullName>
    </submittedName>
</protein>
<evidence type="ECO:0000256" key="1">
    <source>
        <dbReference type="ARBA" id="ARBA00006739"/>
    </source>
</evidence>
<evidence type="ECO:0000259" key="5">
    <source>
        <dbReference type="Pfam" id="PF00535"/>
    </source>
</evidence>
<feature type="domain" description="Glycosyltransferase 2-like" evidence="5">
    <location>
        <begin position="517"/>
        <end position="643"/>
    </location>
</feature>
<evidence type="ECO:0000256" key="2">
    <source>
        <dbReference type="ARBA" id="ARBA00022676"/>
    </source>
</evidence>
<dbReference type="GO" id="GO:0016757">
    <property type="term" value="F:glycosyltransferase activity"/>
    <property type="evidence" value="ECO:0007669"/>
    <property type="project" value="UniProtKB-KW"/>
</dbReference>
<evidence type="ECO:0000313" key="6">
    <source>
        <dbReference type="EMBL" id="KAG7347361.1"/>
    </source>
</evidence>
<accession>A0A9K3KQ06</accession>
<reference evidence="6" key="1">
    <citation type="journal article" date="2021" name="Sci. Rep.">
        <title>Diploid genomic architecture of Nitzschia inconspicua, an elite biomass production diatom.</title>
        <authorList>
            <person name="Oliver A."/>
            <person name="Podell S."/>
            <person name="Pinowska A."/>
            <person name="Traller J.C."/>
            <person name="Smith S.R."/>
            <person name="McClure R."/>
            <person name="Beliaev A."/>
            <person name="Bohutskyi P."/>
            <person name="Hill E.A."/>
            <person name="Rabines A."/>
            <person name="Zheng H."/>
            <person name="Allen L.Z."/>
            <person name="Kuo A."/>
            <person name="Grigoriev I.V."/>
            <person name="Allen A.E."/>
            <person name="Hazlebeck D."/>
            <person name="Allen E.E."/>
        </authorList>
    </citation>
    <scope>NUCLEOTIDE SEQUENCE</scope>
    <source>
        <strain evidence="6">Hildebrandi</strain>
    </source>
</reference>
<dbReference type="PANTHER" id="PTHR43179">
    <property type="entry name" value="RHAMNOSYLTRANSFERASE WBBL"/>
    <property type="match status" value="1"/>
</dbReference>
<keyword evidence="3 6" id="KW-0808">Transferase</keyword>
<proteinExistence type="inferred from homology"/>
<keyword evidence="7" id="KW-1185">Reference proteome</keyword>
<evidence type="ECO:0000256" key="3">
    <source>
        <dbReference type="ARBA" id="ARBA00022679"/>
    </source>
</evidence>
<dbReference type="PANTHER" id="PTHR43179:SF12">
    <property type="entry name" value="GALACTOFURANOSYLTRANSFERASE GLFT2"/>
    <property type="match status" value="1"/>
</dbReference>
<feature type="region of interest" description="Disordered" evidence="4">
    <location>
        <begin position="235"/>
        <end position="254"/>
    </location>
</feature>
<dbReference type="EMBL" id="JAGRRH010000020">
    <property type="protein sequence ID" value="KAG7347361.1"/>
    <property type="molecule type" value="Genomic_DNA"/>
</dbReference>
<dbReference type="Pfam" id="PF00535">
    <property type="entry name" value="Glycos_transf_2"/>
    <property type="match status" value="1"/>
</dbReference>
<evidence type="ECO:0000256" key="4">
    <source>
        <dbReference type="SAM" id="MobiDB-lite"/>
    </source>
</evidence>
<dbReference type="InterPro" id="IPR001173">
    <property type="entry name" value="Glyco_trans_2-like"/>
</dbReference>
<reference evidence="6" key="2">
    <citation type="submission" date="2021-04" db="EMBL/GenBank/DDBJ databases">
        <authorList>
            <person name="Podell S."/>
        </authorList>
    </citation>
    <scope>NUCLEOTIDE SEQUENCE</scope>
    <source>
        <strain evidence="6">Hildebrandi</strain>
    </source>
</reference>